<sequence>MCKISLLKPIQHIFAGIPLSQNTLCTGTNFYRIIWLKFASFSISMNESSTNGARIKLEYEVKKLLFVELVFVKL</sequence>
<dbReference type="Proteomes" id="UP000325577">
    <property type="component" value="Linkage Group LG8"/>
</dbReference>
<reference evidence="1 2" key="1">
    <citation type="submission" date="2019-09" db="EMBL/GenBank/DDBJ databases">
        <title>A chromosome-level genome assembly of the Chinese tupelo Nyssa sinensis.</title>
        <authorList>
            <person name="Yang X."/>
            <person name="Kang M."/>
            <person name="Yang Y."/>
            <person name="Xiong H."/>
            <person name="Wang M."/>
            <person name="Zhang Z."/>
            <person name="Wang Z."/>
            <person name="Wu H."/>
            <person name="Ma T."/>
            <person name="Liu J."/>
            <person name="Xi Z."/>
        </authorList>
    </citation>
    <scope>NUCLEOTIDE SEQUENCE [LARGE SCALE GENOMIC DNA]</scope>
    <source>
        <strain evidence="1">J267</strain>
        <tissue evidence="1">Leaf</tissue>
    </source>
</reference>
<accession>A0A5J4ZH67</accession>
<organism evidence="1 2">
    <name type="scientific">Nyssa sinensis</name>
    <dbReference type="NCBI Taxonomy" id="561372"/>
    <lineage>
        <taxon>Eukaryota</taxon>
        <taxon>Viridiplantae</taxon>
        <taxon>Streptophyta</taxon>
        <taxon>Embryophyta</taxon>
        <taxon>Tracheophyta</taxon>
        <taxon>Spermatophyta</taxon>
        <taxon>Magnoliopsida</taxon>
        <taxon>eudicotyledons</taxon>
        <taxon>Gunneridae</taxon>
        <taxon>Pentapetalae</taxon>
        <taxon>asterids</taxon>
        <taxon>Cornales</taxon>
        <taxon>Nyssaceae</taxon>
        <taxon>Nyssa</taxon>
    </lineage>
</organism>
<keyword evidence="2" id="KW-1185">Reference proteome</keyword>
<dbReference type="AlphaFoldDB" id="A0A5J4ZH67"/>
<name>A0A5J4ZH67_9ASTE</name>
<evidence type="ECO:0000313" key="2">
    <source>
        <dbReference type="Proteomes" id="UP000325577"/>
    </source>
</evidence>
<evidence type="ECO:0000313" key="1">
    <source>
        <dbReference type="EMBL" id="KAA8517389.1"/>
    </source>
</evidence>
<dbReference type="EMBL" id="CM018051">
    <property type="protein sequence ID" value="KAA8517389.1"/>
    <property type="molecule type" value="Genomic_DNA"/>
</dbReference>
<proteinExistence type="predicted"/>
<protein>
    <submittedName>
        <fullName evidence="1">Uncharacterized protein</fullName>
    </submittedName>
</protein>
<gene>
    <name evidence="1" type="ORF">F0562_017682</name>
</gene>